<dbReference type="Proteomes" id="UP000001357">
    <property type="component" value="Unassembled WGS sequence"/>
</dbReference>
<feature type="compositionally biased region" description="Polar residues" evidence="6">
    <location>
        <begin position="1300"/>
        <end position="1317"/>
    </location>
</feature>
<dbReference type="GeneID" id="5893636"/>
<dbReference type="STRING" id="81824.A9V6Q4"/>
<dbReference type="GO" id="GO:0005768">
    <property type="term" value="C:endosome"/>
    <property type="evidence" value="ECO:0000318"/>
    <property type="project" value="GO_Central"/>
</dbReference>
<sequence>MAATYVLCLPLASTPTDSGHWRPSRFMFVSPHSPHLMGLCLLGRSGSLSVDRFLAASVKTAQPCAIEDTLIKFISQTLEQPGEDYRVELQQLRNLRATLHTGHVDQQYLANARLYAAQLHFAKSRFYAGSTTPQLDFSWLDTFTKSFVSSHALAHEYGSVLFNIAGAAGRLASLEFAGADSSDDTLKTCLQMQQLSVAAIMAVQQQELGDTPSHDMHAAALDVLLHVYTAQSYQCSLYKALHSNMKATTIARIAIRVANEFDAAHKALYSIETNKDHPWHLWQLCVQLKSMHARGLAQFYQGQAANKASEWGEEVGRLRAARDVLQAAIETAKAVKNAVDVAAIQHTLNLVTERLTKAETDNNTIFHETVPSDAALSEIVAADLFAFKPFEPDPSAVDILHRLMPLDVHLAISTFSEQKATLVRNVAQQVEQQNDELQHALDSMALRAKDDPLDTMTNLPADIFSKGAMLRDSSQLPPSEAAQRLEQAQEHLAGFQERFEAAAAKFESARKMASDRLRQEHDDMKSSLQQAQQAVRLARDKLEAIEPRLQLLASPHDDLRAAMPKASLMDLDVGTLDADKAKRIEELLGKVQIMRQLRQDKWDEFRREAEKIDIGHQILTCPDQDALMREALQPLDELRDQLQSNFDSQRRLLPVLVEVYASQGKARKHIKEVQDQQRAFIEGLLGAFDAFRAVQDRVHKLTDFETAFESRLRAFEQQSQQLEQAQTAAASQGQRRPSKPPPATPQAQAGQRSSWSNASAPAAGNGSAHTSRPASASGSDASAAALREAKRQSIALDTDFQNEVASIMIASNGEEAGESNLDVAIRALSETVAHLQQAYPDGKSGFDKEFALLEMEDAAHNRDTSCAAAERNVDRNRYRDILPYDRTRVHMQVLPGYGSTDDYINACHVRSLTSGCPDFVCAQGPKHSTSGDFWKMVVQQRSRVIVMVTNLEERGRPKCDRYWPARCGETVSHPETALGLALDVTLKEERETGPWIERDLIVETLRPDHTKMVRHVKQFHYTSWPDHGVPASPETFLEFLLAVKQHHDAVQRQSQTAGEPQSPLVVHCSAGVGRTGTFCCVYGVVAALPYVGNGLPLLAARESGAQRPTRESQGGKLDIMNIVSRMREDRRFMVQTVDQYKFCYLASLEAARRYNDKYGQQFRRRQRTLIPVIPEEGTKSPSPTNSNLANLTRRASASISSGLARLRRNKARPASSGDGSLDSPDGMGRGPTSQPAPPVAMASGVGDSMSSSASVLPLGDLLAQIEAMPPMGASEAGLGPSRAQSAPARDGPPPAMTASHDPSSWNAQESAATQPTESDLDLVLVQPVQHPVLGALMIVGHRHPMMGGGTTSSSSSNSHRSSNSNSKCKRKCKRKRTWPHHSNLCMPHPPQTQRQWDCINLRHRGPCPTNTNRSNNTSLTNTNRSNNTSHNSSNRSHTHTSIKHNSNHHNSNRNSTSPNSSNSSNSTNHNHNHNQANLSRSSSTSTSLNNRSNTSTSLNNNSNNNSISNNSIRLKTSFSTNSLHSLYSQTHNQVSLNLSGRSKAKHEPLPAHWTYLPLELSLDLHAQR</sequence>
<proteinExistence type="predicted"/>
<evidence type="ECO:0008006" key="12">
    <source>
        <dbReference type="Google" id="ProtNLM"/>
    </source>
</evidence>
<organism evidence="10 11">
    <name type="scientific">Monosiga brevicollis</name>
    <name type="common">Choanoflagellate</name>
    <dbReference type="NCBI Taxonomy" id="81824"/>
    <lineage>
        <taxon>Eukaryota</taxon>
        <taxon>Choanoflagellata</taxon>
        <taxon>Craspedida</taxon>
        <taxon>Salpingoecidae</taxon>
        <taxon>Monosiga</taxon>
    </lineage>
</organism>
<evidence type="ECO:0000313" key="11">
    <source>
        <dbReference type="Proteomes" id="UP000001357"/>
    </source>
</evidence>
<feature type="domain" description="Tyrosine-protein phosphatase" evidence="7">
    <location>
        <begin position="846"/>
        <end position="1150"/>
    </location>
</feature>
<evidence type="ECO:0000256" key="5">
    <source>
        <dbReference type="SAM" id="Coils"/>
    </source>
</evidence>
<evidence type="ECO:0000259" key="8">
    <source>
        <dbReference type="PROSITE" id="PS50056"/>
    </source>
</evidence>
<dbReference type="PROSITE" id="PS00383">
    <property type="entry name" value="TYR_PHOSPHATASE_1"/>
    <property type="match status" value="1"/>
</dbReference>
<dbReference type="PROSITE" id="PS50056">
    <property type="entry name" value="TYR_PHOSPHATASE_2"/>
    <property type="match status" value="1"/>
</dbReference>
<dbReference type="RefSeq" id="XP_001748392.1">
    <property type="nucleotide sequence ID" value="XM_001748340.1"/>
</dbReference>
<dbReference type="eggNOG" id="KOG2220">
    <property type="taxonomic scope" value="Eukaryota"/>
</dbReference>
<feature type="compositionally biased region" description="Low complexity" evidence="6">
    <location>
        <begin position="745"/>
        <end position="783"/>
    </location>
</feature>
<reference evidence="10 11" key="1">
    <citation type="journal article" date="2008" name="Nature">
        <title>The genome of the choanoflagellate Monosiga brevicollis and the origin of metazoans.</title>
        <authorList>
            <consortium name="JGI Sequencing"/>
            <person name="King N."/>
            <person name="Westbrook M.J."/>
            <person name="Young S.L."/>
            <person name="Kuo A."/>
            <person name="Abedin M."/>
            <person name="Chapman J."/>
            <person name="Fairclough S."/>
            <person name="Hellsten U."/>
            <person name="Isogai Y."/>
            <person name="Letunic I."/>
            <person name="Marr M."/>
            <person name="Pincus D."/>
            <person name="Putnam N."/>
            <person name="Rokas A."/>
            <person name="Wright K.J."/>
            <person name="Zuzow R."/>
            <person name="Dirks W."/>
            <person name="Good M."/>
            <person name="Goodstein D."/>
            <person name="Lemons D."/>
            <person name="Li W."/>
            <person name="Lyons J.B."/>
            <person name="Morris A."/>
            <person name="Nichols S."/>
            <person name="Richter D.J."/>
            <person name="Salamov A."/>
            <person name="Bork P."/>
            <person name="Lim W.A."/>
            <person name="Manning G."/>
            <person name="Miller W.T."/>
            <person name="McGinnis W."/>
            <person name="Shapiro H."/>
            <person name="Tjian R."/>
            <person name="Grigoriev I.V."/>
            <person name="Rokhsar D."/>
        </authorList>
    </citation>
    <scope>NUCLEOTIDE SEQUENCE [LARGE SCALE GENOMIC DNA]</scope>
    <source>
        <strain evidence="11">MX1 / ATCC 50154</strain>
    </source>
</reference>
<dbReference type="InterPro" id="IPR000387">
    <property type="entry name" value="Tyr_Pase_dom"/>
</dbReference>
<dbReference type="SUPFAM" id="SSF52799">
    <property type="entry name" value="(Phosphotyrosine protein) phosphatases II"/>
    <property type="match status" value="1"/>
</dbReference>
<feature type="compositionally biased region" description="Basic residues" evidence="6">
    <location>
        <begin position="1367"/>
        <end position="1379"/>
    </location>
</feature>
<keyword evidence="3" id="KW-0963">Cytoplasm</keyword>
<dbReference type="FunCoup" id="A9V6Q4">
    <property type="interactions" value="1048"/>
</dbReference>
<dbReference type="InterPro" id="IPR000242">
    <property type="entry name" value="PTP_cat"/>
</dbReference>
<feature type="region of interest" description="Disordered" evidence="6">
    <location>
        <begin position="1405"/>
        <end position="1508"/>
    </location>
</feature>
<feature type="compositionally biased region" description="Low complexity" evidence="6">
    <location>
        <begin position="1452"/>
        <end position="1508"/>
    </location>
</feature>
<dbReference type="CDD" id="cd00047">
    <property type="entry name" value="PTPc"/>
    <property type="match status" value="1"/>
</dbReference>
<dbReference type="PRINTS" id="PR00700">
    <property type="entry name" value="PRTYPHPHTASE"/>
</dbReference>
<feature type="compositionally biased region" description="Low complexity" evidence="6">
    <location>
        <begin position="718"/>
        <end position="735"/>
    </location>
</feature>
<accession>A9V6Q4</accession>
<dbReference type="InterPro" id="IPR025304">
    <property type="entry name" value="ALIX_V_dom"/>
</dbReference>
<dbReference type="SMART" id="SM01041">
    <property type="entry name" value="BRO1"/>
    <property type="match status" value="1"/>
</dbReference>
<dbReference type="eggNOG" id="KOG0791">
    <property type="taxonomic scope" value="Eukaryota"/>
</dbReference>
<keyword evidence="11" id="KW-1185">Reference proteome</keyword>
<evidence type="ECO:0000256" key="3">
    <source>
        <dbReference type="ARBA" id="ARBA00022490"/>
    </source>
</evidence>
<dbReference type="PANTHER" id="PTHR23030:SF30">
    <property type="entry name" value="TYROSINE-PROTEIN PHOSPHATASE NON-RECEPTOR TYPE 23"/>
    <property type="match status" value="1"/>
</dbReference>
<gene>
    <name evidence="10" type="ORF">MONBRDRAFT_38246</name>
</gene>
<dbReference type="Pfam" id="PF03097">
    <property type="entry name" value="BRO1"/>
    <property type="match status" value="1"/>
</dbReference>
<feature type="region of interest" description="Disordered" evidence="6">
    <location>
        <begin position="1272"/>
        <end position="1317"/>
    </location>
</feature>
<dbReference type="InterPro" id="IPR029021">
    <property type="entry name" value="Prot-tyrosine_phosphatase-like"/>
</dbReference>
<feature type="domain" description="Tyrosine specific protein phosphatases" evidence="8">
    <location>
        <begin position="1037"/>
        <end position="1141"/>
    </location>
</feature>
<evidence type="ECO:0000256" key="2">
    <source>
        <dbReference type="ARBA" id="ARBA00004496"/>
    </source>
</evidence>
<evidence type="ECO:0000256" key="6">
    <source>
        <dbReference type="SAM" id="MobiDB-lite"/>
    </source>
</evidence>
<evidence type="ECO:0000256" key="1">
    <source>
        <dbReference type="ARBA" id="ARBA00004177"/>
    </source>
</evidence>
<dbReference type="InterPro" id="IPR038499">
    <property type="entry name" value="BRO1_sf"/>
</dbReference>
<dbReference type="Pfam" id="PF13949">
    <property type="entry name" value="ALIX_LYPXL_bnd"/>
    <property type="match status" value="1"/>
</dbReference>
<evidence type="ECO:0000313" key="10">
    <source>
        <dbReference type="EMBL" id="EDQ86847.1"/>
    </source>
</evidence>
<dbReference type="PANTHER" id="PTHR23030">
    <property type="entry name" value="PCD6 INTERACTING PROTEIN-RELATED"/>
    <property type="match status" value="1"/>
</dbReference>
<evidence type="ECO:0000259" key="9">
    <source>
        <dbReference type="PROSITE" id="PS51180"/>
    </source>
</evidence>
<dbReference type="EMBL" id="CH991563">
    <property type="protein sequence ID" value="EDQ86847.1"/>
    <property type="molecule type" value="Genomic_DNA"/>
</dbReference>
<dbReference type="Gene3D" id="1.20.120.560">
    <property type="entry name" value="alix/aip1 in complex with the ypdl late domain"/>
    <property type="match status" value="1"/>
</dbReference>
<feature type="domain" description="BRO1" evidence="9">
    <location>
        <begin position="46"/>
        <end position="437"/>
    </location>
</feature>
<feature type="compositionally biased region" description="Low complexity" evidence="6">
    <location>
        <begin position="1241"/>
        <end position="1253"/>
    </location>
</feature>
<keyword evidence="4" id="KW-0967">Endosome</keyword>
<dbReference type="SMART" id="SM00404">
    <property type="entry name" value="PTPc_motif"/>
    <property type="match status" value="1"/>
</dbReference>
<feature type="coiled-coil region" evidence="5">
    <location>
        <begin position="485"/>
        <end position="541"/>
    </location>
</feature>
<comment type="subcellular location">
    <subcellularLocation>
        <location evidence="2">Cytoplasm</location>
    </subcellularLocation>
    <subcellularLocation>
        <location evidence="1">Endosome</location>
    </subcellularLocation>
</comment>
<feature type="region of interest" description="Disordered" evidence="6">
    <location>
        <begin position="1344"/>
        <end position="1391"/>
    </location>
</feature>
<dbReference type="InterPro" id="IPR004328">
    <property type="entry name" value="BRO1_dom"/>
</dbReference>
<dbReference type="InParanoid" id="A9V6Q4"/>
<protein>
    <recommendedName>
        <fullName evidence="12">Protein-tyrosine-phosphatase</fullName>
    </recommendedName>
</protein>
<dbReference type="Gene3D" id="1.25.40.280">
    <property type="entry name" value="alix/aip1 like domains"/>
    <property type="match status" value="1"/>
</dbReference>
<dbReference type="KEGG" id="mbr:MONBRDRAFT_38246"/>
<dbReference type="Gene3D" id="3.90.190.10">
    <property type="entry name" value="Protein tyrosine phosphatase superfamily"/>
    <property type="match status" value="1"/>
</dbReference>
<dbReference type="InterPro" id="IPR003595">
    <property type="entry name" value="Tyr_Pase_cat"/>
</dbReference>
<feature type="compositionally biased region" description="Polar residues" evidence="6">
    <location>
        <begin position="1179"/>
        <end position="1201"/>
    </location>
</feature>
<dbReference type="PROSITE" id="PS50055">
    <property type="entry name" value="TYR_PHOSPHATASE_PTP"/>
    <property type="match status" value="1"/>
</dbReference>
<dbReference type="SMART" id="SM00194">
    <property type="entry name" value="PTPc"/>
    <property type="match status" value="1"/>
</dbReference>
<evidence type="ECO:0000256" key="4">
    <source>
        <dbReference type="ARBA" id="ARBA00022753"/>
    </source>
</evidence>
<dbReference type="GO" id="GO:0043328">
    <property type="term" value="P:protein transport to vacuole involved in ubiquitin-dependent protein catabolic process via the multivesicular body sorting pathway"/>
    <property type="evidence" value="ECO:0000318"/>
    <property type="project" value="GO_Central"/>
</dbReference>
<feature type="region of interest" description="Disordered" evidence="6">
    <location>
        <begin position="718"/>
        <end position="783"/>
    </location>
</feature>
<feature type="region of interest" description="Disordered" evidence="6">
    <location>
        <begin position="1170"/>
        <end position="1253"/>
    </location>
</feature>
<evidence type="ECO:0000259" key="7">
    <source>
        <dbReference type="PROSITE" id="PS50055"/>
    </source>
</evidence>
<dbReference type="InterPro" id="IPR016130">
    <property type="entry name" value="Tyr_Pase_AS"/>
</dbReference>
<feature type="compositionally biased region" description="Low complexity" evidence="6">
    <location>
        <begin position="1409"/>
        <end position="1435"/>
    </location>
</feature>
<feature type="compositionally biased region" description="Low complexity" evidence="6">
    <location>
        <begin position="1352"/>
        <end position="1366"/>
    </location>
</feature>
<name>A9V6Q4_MONBE</name>
<feature type="compositionally biased region" description="Basic residues" evidence="6">
    <location>
        <begin position="1436"/>
        <end position="1451"/>
    </location>
</feature>
<dbReference type="Pfam" id="PF00102">
    <property type="entry name" value="Y_phosphatase"/>
    <property type="match status" value="1"/>
</dbReference>
<dbReference type="PROSITE" id="PS51180">
    <property type="entry name" value="BRO1"/>
    <property type="match status" value="1"/>
</dbReference>
<feature type="compositionally biased region" description="Low complexity" evidence="6">
    <location>
        <begin position="1215"/>
        <end position="1226"/>
    </location>
</feature>
<dbReference type="GO" id="GO:0004725">
    <property type="term" value="F:protein tyrosine phosphatase activity"/>
    <property type="evidence" value="ECO:0007669"/>
    <property type="project" value="InterPro"/>
</dbReference>
<keyword evidence="5" id="KW-0175">Coiled coil</keyword>
<dbReference type="Gene3D" id="1.20.140.50">
    <property type="entry name" value="alix/aip1 like domains"/>
    <property type="match status" value="1"/>
</dbReference>